<dbReference type="Proteomes" id="UP000005090">
    <property type="component" value="Chromosome"/>
</dbReference>
<dbReference type="GO" id="GO:0030527">
    <property type="term" value="F:structural constituent of chromatin"/>
    <property type="evidence" value="ECO:0007669"/>
    <property type="project" value="InterPro"/>
</dbReference>
<comment type="function">
    <text evidence="1">Histone-like DNA-binding protein which is capable of wrapping DNA to stabilize it, and thus to prevent its denaturation under extreme environmental conditions.</text>
</comment>
<dbReference type="PANTHER" id="PTHR33175:SF3">
    <property type="entry name" value="DNA-BINDING PROTEIN HU-BETA"/>
    <property type="match status" value="1"/>
</dbReference>
<dbReference type="Gene3D" id="4.10.520.10">
    <property type="entry name" value="IHF-like DNA-binding proteins"/>
    <property type="match status" value="1"/>
</dbReference>
<dbReference type="STRING" id="686340.Metal_0622"/>
<gene>
    <name evidence="6" type="ORF">Metal_0622</name>
</gene>
<dbReference type="GO" id="GO:0003677">
    <property type="term" value="F:DNA binding"/>
    <property type="evidence" value="ECO:0007669"/>
    <property type="project" value="UniProtKB-KW"/>
</dbReference>
<accession>H8GPK5</accession>
<evidence type="ECO:0000256" key="4">
    <source>
        <dbReference type="ARBA" id="ARBA00023125"/>
    </source>
</evidence>
<evidence type="ECO:0000313" key="6">
    <source>
        <dbReference type="EMBL" id="EIC28467.1"/>
    </source>
</evidence>
<dbReference type="SUPFAM" id="SSF47729">
    <property type="entry name" value="IHF-like DNA-binding proteins"/>
    <property type="match status" value="1"/>
</dbReference>
<dbReference type="EMBL" id="CM001475">
    <property type="protein sequence ID" value="EIC28467.1"/>
    <property type="molecule type" value="Genomic_DNA"/>
</dbReference>
<dbReference type="PANTHER" id="PTHR33175">
    <property type="entry name" value="DNA-BINDING PROTEIN HU"/>
    <property type="match status" value="1"/>
</dbReference>
<dbReference type="GO" id="GO:0005829">
    <property type="term" value="C:cytosol"/>
    <property type="evidence" value="ECO:0007669"/>
    <property type="project" value="TreeGrafter"/>
</dbReference>
<dbReference type="PRINTS" id="PR01727">
    <property type="entry name" value="DNABINDINGHU"/>
</dbReference>
<organism evidence="6 7">
    <name type="scientific">Methylomicrobium album BG8</name>
    <dbReference type="NCBI Taxonomy" id="686340"/>
    <lineage>
        <taxon>Bacteria</taxon>
        <taxon>Pseudomonadati</taxon>
        <taxon>Pseudomonadota</taxon>
        <taxon>Gammaproteobacteria</taxon>
        <taxon>Methylococcales</taxon>
        <taxon>Methylococcaceae</taxon>
        <taxon>Methylomicrobium</taxon>
    </lineage>
</organism>
<dbReference type="InterPro" id="IPR010992">
    <property type="entry name" value="IHF-like_DNA-bd_dom_sf"/>
</dbReference>
<dbReference type="GO" id="GO:1990178">
    <property type="term" value="C:HU-DNA complex"/>
    <property type="evidence" value="ECO:0007669"/>
    <property type="project" value="UniProtKB-ARBA"/>
</dbReference>
<dbReference type="PROSITE" id="PS00045">
    <property type="entry name" value="HISTONE_LIKE"/>
    <property type="match status" value="1"/>
</dbReference>
<sequence length="91" mass="9423">MNKSELIDAIANHANLTKADAGRALEGLTKTIESVLKTGDSIALVGFGSFEVKERAERTGRNPQTGAAITIAAAKTPSFKPGKGLKDAVNA</sequence>
<keyword evidence="7" id="KW-1185">Reference proteome</keyword>
<dbReference type="InterPro" id="IPR020816">
    <property type="entry name" value="Histone-like_DNA-bd_CS"/>
</dbReference>
<reference evidence="6 7" key="1">
    <citation type="journal article" date="2013" name="Genome Announc.">
        <title>Genome Sequence of the Obligate Gammaproteobacterial Methanotroph Methylomicrobium album Strain BG8.</title>
        <authorList>
            <person name="Kits K.D."/>
            <person name="Kalyuzhnaya M.G."/>
            <person name="Klotz M.G."/>
            <person name="Jetten M.S."/>
            <person name="Op den Camp H.J."/>
            <person name="Vuilleumier S."/>
            <person name="Bringel F."/>
            <person name="Dispirito A.A."/>
            <person name="Murrell J.C."/>
            <person name="Bruce D."/>
            <person name="Cheng J.F."/>
            <person name="Copeland A."/>
            <person name="Goodwin L."/>
            <person name="Hauser L."/>
            <person name="Lajus A."/>
            <person name="Land M.L."/>
            <person name="Lapidus A."/>
            <person name="Lucas S."/>
            <person name="Medigue C."/>
            <person name="Pitluck S."/>
            <person name="Woyke T."/>
            <person name="Zeytun A."/>
            <person name="Stein L.Y."/>
        </authorList>
    </citation>
    <scope>NUCLEOTIDE SEQUENCE [LARGE SCALE GENOMIC DNA]</scope>
    <source>
        <strain evidence="6 7">BG8</strain>
    </source>
</reference>
<keyword evidence="4 6" id="KW-0238">DNA-binding</keyword>
<evidence type="ECO:0000256" key="1">
    <source>
        <dbReference type="ARBA" id="ARBA00003819"/>
    </source>
</evidence>
<dbReference type="SMART" id="SM00411">
    <property type="entry name" value="BHL"/>
    <property type="match status" value="1"/>
</dbReference>
<dbReference type="eggNOG" id="COG0776">
    <property type="taxonomic scope" value="Bacteria"/>
</dbReference>
<dbReference type="GO" id="GO:0006270">
    <property type="term" value="P:DNA replication initiation"/>
    <property type="evidence" value="ECO:0007669"/>
    <property type="project" value="UniProtKB-ARBA"/>
</dbReference>
<dbReference type="RefSeq" id="WP_005369513.1">
    <property type="nucleotide sequence ID" value="NZ_CM001475.1"/>
</dbReference>
<dbReference type="HOGENOM" id="CLU_105066_3_2_6"/>
<name>H8GPK5_METAL</name>
<dbReference type="GO" id="GO:1990103">
    <property type="term" value="C:DnaA-HU complex"/>
    <property type="evidence" value="ECO:0007669"/>
    <property type="project" value="UniProtKB-ARBA"/>
</dbReference>
<proteinExistence type="inferred from homology"/>
<evidence type="ECO:0000256" key="2">
    <source>
        <dbReference type="ARBA" id="ARBA00010529"/>
    </source>
</evidence>
<dbReference type="FunFam" id="4.10.520.10:FF:000001">
    <property type="entry name" value="DNA-binding protein HU"/>
    <property type="match status" value="1"/>
</dbReference>
<dbReference type="InterPro" id="IPR000119">
    <property type="entry name" value="Hist_DNA-bd"/>
</dbReference>
<dbReference type="CDD" id="cd13831">
    <property type="entry name" value="HU"/>
    <property type="match status" value="1"/>
</dbReference>
<dbReference type="GO" id="GO:0042802">
    <property type="term" value="F:identical protein binding"/>
    <property type="evidence" value="ECO:0007669"/>
    <property type="project" value="UniProtKB-ARBA"/>
</dbReference>
<protein>
    <submittedName>
        <fullName evidence="6">Bacterial nucleoid DNA-binding protein</fullName>
    </submittedName>
</protein>
<keyword evidence="3" id="KW-0226">DNA condensation</keyword>
<evidence type="ECO:0000313" key="7">
    <source>
        <dbReference type="Proteomes" id="UP000005090"/>
    </source>
</evidence>
<dbReference type="Pfam" id="PF00216">
    <property type="entry name" value="Bac_DNA_binding"/>
    <property type="match status" value="1"/>
</dbReference>
<dbReference type="GO" id="GO:0006351">
    <property type="term" value="P:DNA-templated transcription"/>
    <property type="evidence" value="ECO:0007669"/>
    <property type="project" value="UniProtKB-ARBA"/>
</dbReference>
<evidence type="ECO:0000256" key="3">
    <source>
        <dbReference type="ARBA" id="ARBA00023067"/>
    </source>
</evidence>
<comment type="similarity">
    <text evidence="2 5">Belongs to the bacterial histone-like protein family.</text>
</comment>
<dbReference type="AlphaFoldDB" id="H8GPK5"/>
<dbReference type="GO" id="GO:0030261">
    <property type="term" value="P:chromosome condensation"/>
    <property type="evidence" value="ECO:0007669"/>
    <property type="project" value="UniProtKB-KW"/>
</dbReference>
<evidence type="ECO:0000256" key="5">
    <source>
        <dbReference type="RuleBase" id="RU003939"/>
    </source>
</evidence>